<dbReference type="EMBL" id="JAVDSD010000014">
    <property type="protein sequence ID" value="MDR6609767.1"/>
    <property type="molecule type" value="Genomic_DNA"/>
</dbReference>
<evidence type="ECO:0000313" key="1">
    <source>
        <dbReference type="EMBL" id="MDR6609767.1"/>
    </source>
</evidence>
<proteinExistence type="predicted"/>
<protein>
    <submittedName>
        <fullName evidence="1">Uncharacterized protein</fullName>
    </submittedName>
</protein>
<reference evidence="1" key="1">
    <citation type="submission" date="2023-07" db="EMBL/GenBank/DDBJ databases">
        <title>Sorghum-associated microbial communities from plants grown in Nebraska, USA.</title>
        <authorList>
            <person name="Schachtman D."/>
        </authorList>
    </citation>
    <scope>NUCLEOTIDE SEQUENCE</scope>
    <source>
        <strain evidence="1">BE46</strain>
    </source>
</reference>
<sequence length="36" mass="4078">MFLEGFGPQILLGTLATTYRHKWGISPTQPGVYHLF</sequence>
<dbReference type="Proteomes" id="UP001259420">
    <property type="component" value="Unassembled WGS sequence"/>
</dbReference>
<keyword evidence="2" id="KW-1185">Reference proteome</keyword>
<organism evidence="1 2">
    <name type="scientific">Pseudomonas synxantha</name>
    <dbReference type="NCBI Taxonomy" id="47883"/>
    <lineage>
        <taxon>Bacteria</taxon>
        <taxon>Pseudomonadati</taxon>
        <taxon>Pseudomonadota</taxon>
        <taxon>Gammaproteobacteria</taxon>
        <taxon>Pseudomonadales</taxon>
        <taxon>Pseudomonadaceae</taxon>
        <taxon>Pseudomonas</taxon>
    </lineage>
</organism>
<comment type="caution">
    <text evidence="1">The sequence shown here is derived from an EMBL/GenBank/DDBJ whole genome shotgun (WGS) entry which is preliminary data.</text>
</comment>
<gene>
    <name evidence="1" type="ORF">J2X87_004871</name>
</gene>
<evidence type="ECO:0000313" key="2">
    <source>
        <dbReference type="Proteomes" id="UP001259420"/>
    </source>
</evidence>
<name>A0ACC6JU37_9PSED</name>
<accession>A0ACC6JU37</accession>